<evidence type="ECO:0000313" key="2">
    <source>
        <dbReference type="EMBL" id="EFO84709.1"/>
    </source>
</evidence>
<gene>
    <name evidence="2" type="ORF">CRE_03856</name>
</gene>
<sequence>MSDDDPDLGLTSEIAFDRLIHEAKSSIAEWYSVHVVNKLKPDAHRPNKVCTFSHYFCTRTFLFIRISLIFLIVGSVDIENRITFSTSAVYILLLLYTILLEVWQNRIRSTAFQQKYRKAFEVILDLEKSKPTEFKYSPKSLEAVTDDVAVCQSCFRDGRVVEVPRIMLVIGDVIIFRPGQVSWKREKAYTQMELFQVAPCNCETFDGRVLAEGDRLNWDIKTDKKSGFVQPLEAVYARVTCYPIKNHLEVALSADDNPLQFDYQLQYMIHKVFEHYVIPIALVFSILGTIVRFCYSDDENLFGTRFVFAVPSLTVLPLLILQLPLLLHFVKFMNNREVAKFLELPEDFESCKDLVSILSSITGTSFIDKKGILSCVHPSIEKVVFATNQADESGTLGIHLEVMNLSSDQEPSINSKGYPSSKWNLSMDDPNWQRYLPNLLPLSYNLLLNSCQQSEPFHRFLDHLSVVSRKVPRTIATANRRCMCQLPSLLGFTSKSLENFQGSPKILGFYKKQPGEAPLPGLTKHRTPIEMAFCTIHDDAKSLHSHLACQGTANLVVDVSLEFFLILKKINFISQACTHIWNGSDVIPMSKRLKSSVKDFYLRHSMTGHCLAISYRPCFSKLASSVDGKFIEVPLNQENPKIETALPRSHSNESFDEADYTKTVRTASSAIDQYFTGHILCGLVVLHYEPIPKSVTVIEKLDQICVRPVYFSKENELRSRVFAEKLGIEAGWNCHISLAEEDAAPTRKTDVAHEQFVKQKPAKSKLWKRIALSESNLEFLDCESLIRGSPSLRKMSMISAKMGPIPNIARLPTGVQNVRPHLEEVDNVPLLVGLFTDSTTAAVEEMVEIMQENGEVVMVVGSCRNPSNTTLYSKANVSICVEDVQESACRLLDPTGEDSFVTSNVMQISSKLIELATDFRLDHSKLLKIPSLIVSARHRMSSFRHSLLFLLFSSLMYSVSLLMSTFFFLPIIFTHSQTMMTSFIHIPLLFLGTLFTNFEPKSKIIRIAPKNSSEIPKVEKMKAVTQFICQFVPSAIYINLLFLFLLMSNSNLMCAFSDISCLFNTDGTDGSQPKLEFNETRIGQDSLSTETIRHIMGLQLTVIYCVLSSCFVYGLSSLWYEFPIKCLLWDASVLICLVTQIGYSFLRGVQLSHLFSLLPLSFLIIWISFVAIVNELIKKQRIRQFTREQRRTKFEFDTKLGMNSPY</sequence>
<feature type="transmembrane region" description="Helical" evidence="1">
    <location>
        <begin position="307"/>
        <end position="330"/>
    </location>
</feature>
<feature type="transmembrane region" description="Helical" evidence="1">
    <location>
        <begin position="1095"/>
        <end position="1115"/>
    </location>
</feature>
<dbReference type="Proteomes" id="UP000008281">
    <property type="component" value="Unassembled WGS sequence"/>
</dbReference>
<evidence type="ECO:0008006" key="4">
    <source>
        <dbReference type="Google" id="ProtNLM"/>
    </source>
</evidence>
<keyword evidence="1" id="KW-1133">Transmembrane helix</keyword>
<dbReference type="EMBL" id="DS268418">
    <property type="protein sequence ID" value="EFO84709.1"/>
    <property type="molecule type" value="Genomic_DNA"/>
</dbReference>
<reference evidence="2" key="1">
    <citation type="submission" date="2007-07" db="EMBL/GenBank/DDBJ databases">
        <title>PCAP assembly of the Caenorhabditis remanei genome.</title>
        <authorList>
            <consortium name="The Caenorhabditis remanei Sequencing Consortium"/>
            <person name="Wilson R.K."/>
        </authorList>
    </citation>
    <scope>NUCLEOTIDE SEQUENCE [LARGE SCALE GENOMIC DNA]</scope>
    <source>
        <strain evidence="2">PB4641</strain>
    </source>
</reference>
<evidence type="ECO:0000313" key="3">
    <source>
        <dbReference type="Proteomes" id="UP000008281"/>
    </source>
</evidence>
<feature type="transmembrane region" description="Helical" evidence="1">
    <location>
        <begin position="1027"/>
        <end position="1047"/>
    </location>
</feature>
<feature type="transmembrane region" description="Helical" evidence="1">
    <location>
        <begin position="947"/>
        <end position="973"/>
    </location>
</feature>
<feature type="transmembrane region" description="Helical" evidence="1">
    <location>
        <begin position="82"/>
        <end position="103"/>
    </location>
</feature>
<keyword evidence="1" id="KW-0472">Membrane</keyword>
<feature type="transmembrane region" description="Helical" evidence="1">
    <location>
        <begin position="55"/>
        <end position="76"/>
    </location>
</feature>
<dbReference type="eggNOG" id="KOG4383">
    <property type="taxonomic scope" value="Eukaryota"/>
</dbReference>
<name>E3LXH7_CAERE</name>
<dbReference type="OMA" id="MLEIMQE"/>
<dbReference type="OrthoDB" id="5568754at2759"/>
<dbReference type="PANTHER" id="PTHR13219:SF6">
    <property type="entry name" value="TRANSMEMBRANE PROTEIN 94"/>
    <property type="match status" value="1"/>
</dbReference>
<keyword evidence="1" id="KW-0812">Transmembrane</keyword>
<organism evidence="3">
    <name type="scientific">Caenorhabditis remanei</name>
    <name type="common">Caenorhabditis vulgaris</name>
    <dbReference type="NCBI Taxonomy" id="31234"/>
    <lineage>
        <taxon>Eukaryota</taxon>
        <taxon>Metazoa</taxon>
        <taxon>Ecdysozoa</taxon>
        <taxon>Nematoda</taxon>
        <taxon>Chromadorea</taxon>
        <taxon>Rhabditida</taxon>
        <taxon>Rhabditina</taxon>
        <taxon>Rhabditomorpha</taxon>
        <taxon>Rhabditoidea</taxon>
        <taxon>Rhabditidae</taxon>
        <taxon>Peloderinae</taxon>
        <taxon>Caenorhabditis</taxon>
    </lineage>
</organism>
<feature type="transmembrane region" description="Helical" evidence="1">
    <location>
        <begin position="276"/>
        <end position="295"/>
    </location>
</feature>
<dbReference type="PANTHER" id="PTHR13219">
    <property type="entry name" value="TRANSMEMBRANE PROTEIN 94"/>
    <property type="match status" value="1"/>
</dbReference>
<dbReference type="InterPro" id="IPR023298">
    <property type="entry name" value="ATPase_P-typ_TM_dom_sf"/>
</dbReference>
<dbReference type="AlphaFoldDB" id="E3LXH7"/>
<feature type="transmembrane region" description="Helical" evidence="1">
    <location>
        <begin position="1127"/>
        <end position="1146"/>
    </location>
</feature>
<dbReference type="InParanoid" id="E3LXH7"/>
<accession>E3LXH7</accession>
<dbReference type="HOGENOM" id="CLU_005325_0_0_1"/>
<keyword evidence="3" id="KW-1185">Reference proteome</keyword>
<proteinExistence type="predicted"/>
<evidence type="ECO:0000256" key="1">
    <source>
        <dbReference type="SAM" id="Phobius"/>
    </source>
</evidence>
<feature type="transmembrane region" description="Helical" evidence="1">
    <location>
        <begin position="979"/>
        <end position="998"/>
    </location>
</feature>
<dbReference type="SUPFAM" id="SSF81665">
    <property type="entry name" value="Calcium ATPase, transmembrane domain M"/>
    <property type="match status" value="1"/>
</dbReference>
<dbReference type="InterPro" id="IPR039720">
    <property type="entry name" value="TMEM94"/>
</dbReference>
<feature type="transmembrane region" description="Helical" evidence="1">
    <location>
        <begin position="1158"/>
        <end position="1177"/>
    </location>
</feature>
<dbReference type="FunCoup" id="E3LXH7">
    <property type="interactions" value="1891"/>
</dbReference>
<protein>
    <recommendedName>
        <fullName evidence="4">Cation-transporting P-type ATPase C-terminal domain-containing protein</fullName>
    </recommendedName>
</protein>